<feature type="transmembrane region" description="Helical" evidence="1">
    <location>
        <begin position="14"/>
        <end position="32"/>
    </location>
</feature>
<gene>
    <name evidence="2" type="ORF">RIdsm_03641</name>
</gene>
<proteinExistence type="predicted"/>
<keyword evidence="1" id="KW-1133">Transmembrane helix</keyword>
<dbReference type="Proteomes" id="UP000325785">
    <property type="component" value="Chromosome"/>
</dbReference>
<keyword evidence="1" id="KW-0812">Transmembrane</keyword>
<sequence length="45" mass="4994">MTQNAPWRGAARPAFTVFSFVGLVIINALLFFREQIHQLIFGTGG</sequence>
<name>A0A5P3AF38_9RHOB</name>
<dbReference type="EMBL" id="CP031598">
    <property type="protein sequence ID" value="QEW27821.1"/>
    <property type="molecule type" value="Genomic_DNA"/>
</dbReference>
<protein>
    <submittedName>
        <fullName evidence="2">Uncharacterized protein</fullName>
    </submittedName>
</protein>
<organism evidence="2 3">
    <name type="scientific">Roseovarius indicus</name>
    <dbReference type="NCBI Taxonomy" id="540747"/>
    <lineage>
        <taxon>Bacteria</taxon>
        <taxon>Pseudomonadati</taxon>
        <taxon>Pseudomonadota</taxon>
        <taxon>Alphaproteobacteria</taxon>
        <taxon>Rhodobacterales</taxon>
        <taxon>Roseobacteraceae</taxon>
        <taxon>Roseovarius</taxon>
    </lineage>
</organism>
<evidence type="ECO:0000313" key="2">
    <source>
        <dbReference type="EMBL" id="QEW27821.1"/>
    </source>
</evidence>
<dbReference type="RefSeq" id="WP_160325882.1">
    <property type="nucleotide sequence ID" value="NZ_CP031598.1"/>
</dbReference>
<accession>A0A5P3AF38</accession>
<keyword evidence="1" id="KW-0472">Membrane</keyword>
<dbReference type="AlphaFoldDB" id="A0A5P3AF38"/>
<evidence type="ECO:0000313" key="3">
    <source>
        <dbReference type="Proteomes" id="UP000325785"/>
    </source>
</evidence>
<reference evidence="2 3" key="1">
    <citation type="submission" date="2018-08" db="EMBL/GenBank/DDBJ databases">
        <title>Genetic Globetrotter - A new plasmid hitch-hiking vast phylogenetic and geographic distances.</title>
        <authorList>
            <person name="Vollmers J."/>
            <person name="Petersen J."/>
        </authorList>
    </citation>
    <scope>NUCLEOTIDE SEQUENCE [LARGE SCALE GENOMIC DNA]</scope>
    <source>
        <strain evidence="2 3">DSM 26383</strain>
    </source>
</reference>
<dbReference type="KEGG" id="rid:RIdsm_03641"/>
<evidence type="ECO:0000256" key="1">
    <source>
        <dbReference type="SAM" id="Phobius"/>
    </source>
</evidence>